<dbReference type="InterPro" id="IPR029063">
    <property type="entry name" value="SAM-dependent_MTases_sf"/>
</dbReference>
<dbReference type="InterPro" id="IPR019410">
    <property type="entry name" value="Methyltransf_16"/>
</dbReference>
<keyword evidence="5" id="KW-0325">Glycoprotein</keyword>
<dbReference type="Proteomes" id="UP001642464">
    <property type="component" value="Unassembled WGS sequence"/>
</dbReference>
<dbReference type="InterPro" id="IPR017853">
    <property type="entry name" value="GH"/>
</dbReference>
<gene>
    <name evidence="10" type="ORF">SCF082_LOCUS44593</name>
</gene>
<dbReference type="Pfam" id="PF10294">
    <property type="entry name" value="Methyltransf_16"/>
    <property type="match status" value="1"/>
</dbReference>
<dbReference type="SUPFAM" id="SSF53335">
    <property type="entry name" value="S-adenosyl-L-methionine-dependent methyltransferases"/>
    <property type="match status" value="1"/>
</dbReference>
<evidence type="ECO:0000256" key="7">
    <source>
        <dbReference type="SAM" id="MobiDB-lite"/>
    </source>
</evidence>
<dbReference type="InterPro" id="IPR025705">
    <property type="entry name" value="Beta_hexosaminidase_sua/sub"/>
</dbReference>
<keyword evidence="11" id="KW-1185">Reference proteome</keyword>
<dbReference type="Pfam" id="PF00728">
    <property type="entry name" value="Glyco_hydro_20"/>
    <property type="match status" value="1"/>
</dbReference>
<evidence type="ECO:0000313" key="11">
    <source>
        <dbReference type="Proteomes" id="UP001642464"/>
    </source>
</evidence>
<dbReference type="InterPro" id="IPR029019">
    <property type="entry name" value="HEX_eukaryotic_N"/>
</dbReference>
<feature type="region of interest" description="Disordered" evidence="7">
    <location>
        <begin position="747"/>
        <end position="774"/>
    </location>
</feature>
<keyword evidence="6" id="KW-0326">Glycosidase</keyword>
<comment type="caution">
    <text evidence="10">The sequence shown here is derived from an EMBL/GenBank/DDBJ whole genome shotgun (WGS) entry which is preliminary data.</text>
</comment>
<dbReference type="PANTHER" id="PTHR22600">
    <property type="entry name" value="BETA-HEXOSAMINIDASE"/>
    <property type="match status" value="1"/>
</dbReference>
<name>A0ABP0R5K3_9DINO</name>
<dbReference type="SUPFAM" id="SSF51445">
    <property type="entry name" value="(Trans)glycosidases"/>
    <property type="match status" value="1"/>
</dbReference>
<dbReference type="Pfam" id="PF14845">
    <property type="entry name" value="Glycohydro_20b2"/>
    <property type="match status" value="1"/>
</dbReference>
<evidence type="ECO:0000256" key="6">
    <source>
        <dbReference type="ARBA" id="ARBA00023295"/>
    </source>
</evidence>
<dbReference type="Gene3D" id="3.40.50.150">
    <property type="entry name" value="Vaccinia Virus protein VP39"/>
    <property type="match status" value="1"/>
</dbReference>
<comment type="similarity">
    <text evidence="2">Belongs to the glycosyl hydrolase 20 family.</text>
</comment>
<evidence type="ECO:0000256" key="5">
    <source>
        <dbReference type="ARBA" id="ARBA00023180"/>
    </source>
</evidence>
<feature type="compositionally biased region" description="Polar residues" evidence="7">
    <location>
        <begin position="762"/>
        <end position="774"/>
    </location>
</feature>
<protein>
    <recommendedName>
        <fullName evidence="3">beta-N-acetylhexosaminidase</fullName>
        <ecNumber evidence="3">3.2.1.52</ecNumber>
    </recommendedName>
</protein>
<dbReference type="Gene3D" id="3.20.20.80">
    <property type="entry name" value="Glycosidases"/>
    <property type="match status" value="1"/>
</dbReference>
<evidence type="ECO:0000256" key="3">
    <source>
        <dbReference type="ARBA" id="ARBA00012663"/>
    </source>
</evidence>
<proteinExistence type="inferred from homology"/>
<dbReference type="PRINTS" id="PR00738">
    <property type="entry name" value="GLHYDRLASE20"/>
</dbReference>
<dbReference type="Gene3D" id="3.30.379.10">
    <property type="entry name" value="Chitobiase/beta-hexosaminidase domain 2-like"/>
    <property type="match status" value="1"/>
</dbReference>
<feature type="domain" description="Glycoside hydrolase family 20 catalytic" evidence="8">
    <location>
        <begin position="408"/>
        <end position="718"/>
    </location>
</feature>
<dbReference type="EMBL" id="CAXAMM010040707">
    <property type="protein sequence ID" value="CAK9094915.1"/>
    <property type="molecule type" value="Genomic_DNA"/>
</dbReference>
<organism evidence="10 11">
    <name type="scientific">Durusdinium trenchii</name>
    <dbReference type="NCBI Taxonomy" id="1381693"/>
    <lineage>
        <taxon>Eukaryota</taxon>
        <taxon>Sar</taxon>
        <taxon>Alveolata</taxon>
        <taxon>Dinophyceae</taxon>
        <taxon>Suessiales</taxon>
        <taxon>Symbiodiniaceae</taxon>
        <taxon>Durusdinium</taxon>
    </lineage>
</organism>
<comment type="catalytic activity">
    <reaction evidence="1">
        <text>Hydrolysis of terminal non-reducing N-acetyl-D-hexosamine residues in N-acetyl-beta-D-hexosaminides.</text>
        <dbReference type="EC" id="3.2.1.52"/>
    </reaction>
</comment>
<feature type="domain" description="Beta-hexosaminidase eukaryotic type N-terminal" evidence="9">
    <location>
        <begin position="275"/>
        <end position="383"/>
    </location>
</feature>
<evidence type="ECO:0000313" key="10">
    <source>
        <dbReference type="EMBL" id="CAK9094915.1"/>
    </source>
</evidence>
<evidence type="ECO:0000256" key="4">
    <source>
        <dbReference type="ARBA" id="ARBA00022801"/>
    </source>
</evidence>
<evidence type="ECO:0000259" key="8">
    <source>
        <dbReference type="Pfam" id="PF00728"/>
    </source>
</evidence>
<accession>A0ABP0R5K3</accession>
<dbReference type="PANTHER" id="PTHR22600:SF21">
    <property type="entry name" value="BETA-HEXOSAMINIDASE A"/>
    <property type="match status" value="1"/>
</dbReference>
<sequence>MAACEEGPVELQSPFLEMPELPELFAALGEGMGGPPPGIPAALWGSMCKKRLQDMHESNHLTVSEREEHLTKRQFHVPGRGKRTLTLQEDPTGKFGGSCGSGTVLWPAAMALVEHLDGEVEKSCLNCRVLELGAGVGAVGLFLALFKGCEVWLTEAPEQLPLLVRNVNENSPDGLDLQVAPLKWGDKEALETIHVDHQKDWTLGPFGVEDLVHETKVHQFAHFDKVKRNILKQRSKRAPFRYAARPFAERQSSKAEWAMLRLVISFLVATSAAAIWPKPRLFRNGTTTIALNPQSYSFQAVTSTPELQDAFQRYKSIFFPHASTPAKTAVDCGLVVDILDTTSALQLGVDESYTLDVDLDGITVIAAKTVWGALHGLETMSQLIEFNFKTGQYSVSGIPVHIEDKPRFQHRGLLIDSGRHFEPMVHVKAMIDSMTYAKLNVLHWHLTEDESFPIASRVFPELPEKGAFNDFEQYTWEDIVDVVEYARRRGIRVIPEFDMPGHSSSWRKSHPEVFAEGCLSESSRGAFDPAKNATFELLEAALQDWSKMFVDGFLHLGSDEVPANCWNNSKDIAWMKTMGFSNSSEVFNYFVNKMVNISKKLGRETILWDEAFLSAKPPQEAVIQNWHDASLLQKIVDAGYRAVFSSNGGYTNGWYLDGLKATWQNMYVLEPLNNISAEKAHLVLGGEGCMWGEHVDPSDFEFTVWPRLAAIAERLWSDREVNSTAEAQPRLETFRCRLLSRGVHTGIVGGSGRGTPPGPGSCTQQGTSEEQIFV</sequence>
<keyword evidence="4" id="KW-0378">Hydrolase</keyword>
<dbReference type="InterPro" id="IPR015883">
    <property type="entry name" value="Glyco_hydro_20_cat"/>
</dbReference>
<dbReference type="SUPFAM" id="SSF55545">
    <property type="entry name" value="beta-N-acetylhexosaminidase-like domain"/>
    <property type="match status" value="1"/>
</dbReference>
<dbReference type="CDD" id="cd02440">
    <property type="entry name" value="AdoMet_MTases"/>
    <property type="match status" value="1"/>
</dbReference>
<evidence type="ECO:0000256" key="1">
    <source>
        <dbReference type="ARBA" id="ARBA00001231"/>
    </source>
</evidence>
<dbReference type="InterPro" id="IPR029018">
    <property type="entry name" value="Hex-like_dom2"/>
</dbReference>
<dbReference type="EC" id="3.2.1.52" evidence="3"/>
<evidence type="ECO:0000259" key="9">
    <source>
        <dbReference type="Pfam" id="PF14845"/>
    </source>
</evidence>
<evidence type="ECO:0000256" key="2">
    <source>
        <dbReference type="ARBA" id="ARBA00006285"/>
    </source>
</evidence>
<reference evidence="10 11" key="1">
    <citation type="submission" date="2024-02" db="EMBL/GenBank/DDBJ databases">
        <authorList>
            <person name="Chen Y."/>
            <person name="Shah S."/>
            <person name="Dougan E. K."/>
            <person name="Thang M."/>
            <person name="Chan C."/>
        </authorList>
    </citation>
    <scope>NUCLEOTIDE SEQUENCE [LARGE SCALE GENOMIC DNA]</scope>
</reference>